<evidence type="ECO:0000313" key="2">
    <source>
        <dbReference type="Proteomes" id="UP000595917"/>
    </source>
</evidence>
<name>A0A7T7XMY7_9SPIR</name>
<dbReference type="KEGG" id="bhc:JFL75_20100"/>
<gene>
    <name evidence="1" type="ORF">JFL75_20100</name>
</gene>
<dbReference type="SMART" id="SM00710">
    <property type="entry name" value="PbH1"/>
    <property type="match status" value="13"/>
</dbReference>
<sequence>MKKTWTIIGILLVCAQFVWGATYTWTGSIDSDWAEPGNWDLDDGTVPGVGDDAVIPAGAFTVNLSAVASADSVSIGTGSTLDLRGYGITLGSLTNSGTLRLQGGETLTGVTASGGTVVLYNGGTGFPALTSFANLTISGGIRPLGGPITVTGTLSVSAGAALNLNGSSVASVTTVSNLGTVQFTGTETLGTITSLGGTAVFSGTAVTNLAGIRTFSNLTINTGGTHTAPGALSVTGTLSMAAGTLVLPSGGSVAGTSLTGGTVEFSGTAATNLAGISTFANLTISSTAIHTAAGSLTVTGTLSMTAGTLVLPSGGSVFGASLTGGTVNFSGTNTGLAGITAFNNLTFSAGTSTANNGISVAGDLVISGTGTVLSMAGNNITLTGSFTNAGTLRLNGGETLTPLTSFNGAGGTVQFTATNTGLAGLTAFNNLTISGGTSTLGAAIAVTGTLAISAGAALDVVSIAAPVAGPPAAFNNNGELRITDDPVVGTALNHTAGTGSVVFSGTGTTLAGITVFNDAELRSGSRTLPASTSIGRDLIVSGGSHSSPAGSSITAAAVSITGGSFTPDSNTTINANVNGSSSGNLIITGTNTLTVNGNWDVANFTANTSTVAFTGSGTIRMYTGYNFYNLTINGSANYSILSGGTAYTVGNNLTVNGALTLNSSLQLSVGSDFTVASGASLTTGNAAQFTIGRNWTVDSSANFTANTATVLFNGTAGTITTGGKAFGSLTMSASGIYSIAGGLSVNYDYTQTSGTVNVQNSVILNTVSVGRNFIQSGGTFSPVSDLAFTIAASGYINQTAGTLNSATSLVTINAANGINLSGTNGIRNIHLFNSTAGGLVYKKTLGNPLAVTAQNNAANQAVTIENNVATDVTIGIAGIQSSGGAVSVSSSSSVYIGTSGNTTAITSAGGNITITGGVGVDTHGTSTVDATGGTGTITFNATSATTLNDNTTIKSGNGAINLNVTNGPFTSSGTTTVIQAQNGTVTIDADTTITLNNNTGITTTGGSVNLEANSGTITLNNNTGITTTGGSVTLETNSGTITLNNTAAIQTGSGGITVNSGANITANTSSSMVTTTGTISLTAAAAGSNINLAGNSYLRSTAASGAGNITLNASNEINISGSAQDISTGGGTIEFTAGYIIDLNGRSFLSGAGNITMNGDYGIDLNSGSNTIKSTGGTVTLTGGIIASAVSAADNAVETTNNSITVIADQMNFAGGGFGINFSAGTGTGSKILLKNRTANAAISIGGTGDISNDELQRMNAVVVDVGSKTTGTYQVTGTITVNSSLSTNTAIKTLVLRTGAGVTGADNIGGVGSADVNNLAVQAASGVTLSLQSSISNLAIESDDDISVAKGGGGFTISSIEGVNGITTTASDKTITLSAQGVVIQPDAAAVISAPGTAGTLSLGGTGAEYTLTNTSNAAGILVTGTVDPKSIEYVNSTAFTAGTAATGVSADGGPVSLRAGSSGTLTVTLANNISAINVSSGDAVVFQSPAALSTVPAGITVSSGTGAGNIVFQRTLTGAQNLTVTAGTGTVTFTGAVSSVGTGTGAAIAVTGTTGTTTFGSTLGTSSGITVSGNTVFNNTVTIGAGDTSTVLSGSVTINVPSGTSAITSGRNIQFGTTTADTVALAGAGTGTGIETNANNGNIVFNGAVTGSKNFSVTTHGTGTVTFNGNVTTGYSPKTGYALSVDTERLILGSNVSLDTSAVSGDILLRVDGLDLSTNNNTVLAGPSQNTGGDVQLVPHTNTQTIEFSPSDTSIADVWYNSGWSRIYAGSFTIGHTSHQADITVRDIGSGTAIEYELTVINSGTAAIYIKESYVSANKRLILNSGSGGVVLDGNGSTAAVNIGTAAFTVSGPFTLNDLTTGTITATGGITIGSSGISASGSGSHDLILDAGSADITISGNVGSGTALGAITVSSARGVSFTGTVNAASFTQTTAAGTVASQITTFSGSQTYSGAFNFTGQNLNINGALDAGGKITVTNTGTFTKGTTGVVSSDGGFEQNGAGPSSVGQSITTTSGTAISFATGVTITTANNGTVTFNSSGGGGPIILSAAVSSTNTNRSLILNSGAGAVTVSGTVSLSGSLTVTLTTGGSFTSASTITASRGFTQSGADGVSTIGGNITASNYAISFAGEVTISNNVTLNSGTGAGAVTLSKAVSGTGRALTVSAGTGTASLAGIGTNAAKLSSLTVTGSIITLNGEIHTSGAVALTGTASGTAVNANESIYSDTTITVTNANGNLALAVGKAIQAQGRFSVSGGTVNNGTITAGPSVTFNPAGSDPAASNCAVYFGGAYSGSGTLAGNTANTLIGFGGLSAALGTYTHNNGWLVFLGSVNQTFNPGSNEIYNVLVSHTGGTSVSLTGNSVAQRGNFLIIRQGGLNLGSLGWLMDSSGTYTSGFRGVLNTLVMQNDGSISGGNFITESTFTVTATGTPTVTASGNITIDDSTTGALDAVTFVMNGSGTLYVVREIGSLTVNGSGSATLGFDLTVKNNVAVNAGATLDVDNTSNYPITLGGNWDQTGGTFQARQGTVTFTGLAVEIRGSTTWYDFVAERNGATIRFANNPASHSVAHSFRVVSSSSAQPILLTKLTANGDPSTPRPSLPGEAYLFWDLNLSSSAYAELSNVRVTYSHAIGRTIPVRSGVDAIPYYDPGYPANSHFNLRWIDGILFTYSFTEDTTGNGRIDRIRVQASTEVGNNFSGFTAEVDGYTVKGYQRHTTDYHIIYILLEEKGYPDGDATPEWRIVSNTTLTDYNPGTTLLKTYDEASMIPADTVWPRISYSLMLPDESHREVFVQMTEPVSGLTGAADFNITGVTPSVISMTPVSSESGRIREFILRLDQGLSPHVLSVGTGGFQLNAPGLVYDRRGEFAFIDLDYDPPEFPVDETYGTYISNGTNYLDKAVPVSAAAHRITDVLVSIPPSSSSDTRYFVWPVWARDQSSYLVGGGDEVGTIRDFNGTKRLRYTDITLEAKVNSDIYSAAMIPSAVLGSGISSSYRASERNGSEDLWLPEGLNLVPKAAPVTGPVTGTSVGSGLFDFALLKSNYADQASLEFFFKLTGSPSDLSIGYLDMPAGGAIPSNWYRKVKPFGFDVKDITEQRSGVTILNNVIDPTKGEKTYLNTTLTKSGRVTIQVFTMDGTLVQILHRGSRSAGTYIDSWDGRNRGGRAVARGMYFIRVVGPDIDEIRKVMVVKE</sequence>
<dbReference type="RefSeq" id="WP_215626508.1">
    <property type="nucleotide sequence ID" value="NZ_CP067089.2"/>
</dbReference>
<protein>
    <submittedName>
        <fullName evidence="1">Uncharacterized protein</fullName>
    </submittedName>
</protein>
<evidence type="ECO:0000313" key="1">
    <source>
        <dbReference type="EMBL" id="QQO09202.1"/>
    </source>
</evidence>
<reference evidence="1" key="1">
    <citation type="submission" date="2021-01" db="EMBL/GenBank/DDBJ databases">
        <title>Description of Breznakiella homolactica.</title>
        <authorList>
            <person name="Song Y."/>
            <person name="Brune A."/>
        </authorList>
    </citation>
    <scope>NUCLEOTIDE SEQUENCE</scope>
    <source>
        <strain evidence="1">RmG30</strain>
    </source>
</reference>
<organism evidence="1 2">
    <name type="scientific">Breznakiella homolactica</name>
    <dbReference type="NCBI Taxonomy" id="2798577"/>
    <lineage>
        <taxon>Bacteria</taxon>
        <taxon>Pseudomonadati</taxon>
        <taxon>Spirochaetota</taxon>
        <taxon>Spirochaetia</taxon>
        <taxon>Spirochaetales</taxon>
        <taxon>Breznakiellaceae</taxon>
        <taxon>Breznakiella</taxon>
    </lineage>
</organism>
<proteinExistence type="predicted"/>
<accession>A0A7T7XMY7</accession>
<dbReference type="EMBL" id="CP067089">
    <property type="protein sequence ID" value="QQO09202.1"/>
    <property type="molecule type" value="Genomic_DNA"/>
</dbReference>
<keyword evidence="2" id="KW-1185">Reference proteome</keyword>
<dbReference type="Gene3D" id="2.60.40.4070">
    <property type="match status" value="1"/>
</dbReference>
<dbReference type="InterPro" id="IPR006626">
    <property type="entry name" value="PbH1"/>
</dbReference>
<dbReference type="Proteomes" id="UP000595917">
    <property type="component" value="Chromosome"/>
</dbReference>